<comment type="caution">
    <text evidence="2">The sequence shown here is derived from an EMBL/GenBank/DDBJ whole genome shotgun (WGS) entry which is preliminary data.</text>
</comment>
<evidence type="ECO:0000313" key="2">
    <source>
        <dbReference type="EMBL" id="TFJ93914.1"/>
    </source>
</evidence>
<keyword evidence="2" id="KW-0378">Hydrolase</keyword>
<proteinExistence type="predicted"/>
<dbReference type="GO" id="GO:0004519">
    <property type="term" value="F:endonuclease activity"/>
    <property type="evidence" value="ECO:0007669"/>
    <property type="project" value="UniProtKB-KW"/>
</dbReference>
<dbReference type="PANTHER" id="PTHR36558:SF1">
    <property type="entry name" value="RESTRICTION ENDONUCLEASE DOMAIN-CONTAINING PROTEIN-RELATED"/>
    <property type="match status" value="1"/>
</dbReference>
<keyword evidence="2" id="KW-0255">Endonuclease</keyword>
<evidence type="ECO:0000259" key="1">
    <source>
        <dbReference type="Pfam" id="PF05685"/>
    </source>
</evidence>
<dbReference type="SUPFAM" id="SSF52980">
    <property type="entry name" value="Restriction endonuclease-like"/>
    <property type="match status" value="1"/>
</dbReference>
<keyword evidence="3" id="KW-1185">Reference proteome</keyword>
<dbReference type="RefSeq" id="WP_135108687.1">
    <property type="nucleotide sequence ID" value="NZ_SRHY01000003.1"/>
</dbReference>
<dbReference type="InterPro" id="IPR012296">
    <property type="entry name" value="Nuclease_put_TT1808"/>
</dbReference>
<protein>
    <submittedName>
        <fullName evidence="2">Uma2 family endonuclease</fullName>
    </submittedName>
</protein>
<dbReference type="PANTHER" id="PTHR36558">
    <property type="entry name" value="GLR1098 PROTEIN"/>
    <property type="match status" value="1"/>
</dbReference>
<keyword evidence="2" id="KW-0540">Nuclease</keyword>
<name>A0A4Y9AHN1_9BACI</name>
<dbReference type="Proteomes" id="UP000298484">
    <property type="component" value="Unassembled WGS sequence"/>
</dbReference>
<gene>
    <name evidence="2" type="ORF">E4U82_03625</name>
</gene>
<dbReference type="Gene3D" id="3.90.1570.10">
    <property type="entry name" value="tt1808, chain A"/>
    <property type="match status" value="1"/>
</dbReference>
<dbReference type="CDD" id="cd06260">
    <property type="entry name" value="DUF820-like"/>
    <property type="match status" value="1"/>
</dbReference>
<accession>A0A4Y9AHN1</accession>
<feature type="domain" description="Putative restriction endonuclease" evidence="1">
    <location>
        <begin position="13"/>
        <end position="179"/>
    </location>
</feature>
<dbReference type="AlphaFoldDB" id="A0A4Y9AHN1"/>
<dbReference type="InterPro" id="IPR008538">
    <property type="entry name" value="Uma2"/>
</dbReference>
<dbReference type="EMBL" id="SRHY01000003">
    <property type="protein sequence ID" value="TFJ93914.1"/>
    <property type="molecule type" value="Genomic_DNA"/>
</dbReference>
<sequence>MLDFRGKRNVTEEEFYQLRENSDRIMEYIDGKVFISPSPSTKHQRISGRLHAQLFQLLDGSDCEVFHAPYDVELTHDEIDDTTIVVSDLSVICDKSGLTGEKYVGVPSMIIEIVGPSNQSHDLVYKPKLYMKYGVKEYWIVNPILNTVQVYTLDVNKEYRLHDIAKDKGSIHSTILSEFIVDIEGIFD</sequence>
<evidence type="ECO:0000313" key="3">
    <source>
        <dbReference type="Proteomes" id="UP000298484"/>
    </source>
</evidence>
<dbReference type="InterPro" id="IPR011335">
    <property type="entry name" value="Restrct_endonuc-II-like"/>
</dbReference>
<reference evidence="2 3" key="1">
    <citation type="submission" date="2019-03" db="EMBL/GenBank/DDBJ databases">
        <title>Genome sequence of Lentibacillus salicampi ATCC BAA-719.</title>
        <authorList>
            <person name="Maclea K.S."/>
            <person name="Simoes Junior M."/>
        </authorList>
    </citation>
    <scope>NUCLEOTIDE SEQUENCE [LARGE SCALE GENOMIC DNA]</scope>
    <source>
        <strain evidence="2 3">ATCC BAA-719</strain>
    </source>
</reference>
<organism evidence="2 3">
    <name type="scientific">Lentibacillus salicampi</name>
    <dbReference type="NCBI Taxonomy" id="175306"/>
    <lineage>
        <taxon>Bacteria</taxon>
        <taxon>Bacillati</taxon>
        <taxon>Bacillota</taxon>
        <taxon>Bacilli</taxon>
        <taxon>Bacillales</taxon>
        <taxon>Bacillaceae</taxon>
        <taxon>Lentibacillus</taxon>
    </lineage>
</organism>
<dbReference type="Pfam" id="PF05685">
    <property type="entry name" value="Uma2"/>
    <property type="match status" value="1"/>
</dbReference>
<dbReference type="OrthoDB" id="9808428at2"/>